<keyword evidence="9 24" id="KW-0812">Transmembrane</keyword>
<feature type="binding site" evidence="22">
    <location>
        <position position="16"/>
    </location>
    <ligand>
        <name>ATP</name>
        <dbReference type="ChEBI" id="CHEBI:30616"/>
    </ligand>
</feature>
<evidence type="ECO:0000256" key="3">
    <source>
        <dbReference type="ARBA" id="ARBA00012133"/>
    </source>
</evidence>
<comment type="cofactor">
    <cofactor evidence="23">
        <name>Mg(2+)</name>
        <dbReference type="ChEBI" id="CHEBI:18420"/>
    </cofactor>
    <text evidence="23">Mn(2+), Zn(2+), Cd(2+) and Co(2+) support activity to lesser extents.</text>
</comment>
<feature type="transmembrane region" description="Helical" evidence="24">
    <location>
        <begin position="65"/>
        <end position="86"/>
    </location>
</feature>
<comment type="catalytic activity">
    <reaction evidence="24">
        <text>a 1,2-diacyl-sn-glycerol + ATP = a 1,2-diacyl-sn-glycero-3-phosphate + ADP + H(+)</text>
        <dbReference type="Rhea" id="RHEA:10272"/>
        <dbReference type="ChEBI" id="CHEBI:15378"/>
        <dbReference type="ChEBI" id="CHEBI:17815"/>
        <dbReference type="ChEBI" id="CHEBI:30616"/>
        <dbReference type="ChEBI" id="CHEBI:58608"/>
        <dbReference type="ChEBI" id="CHEBI:456216"/>
        <dbReference type="EC" id="2.7.1.107"/>
    </reaction>
</comment>
<keyword evidence="14 23" id="KW-0460">Magnesium</keyword>
<dbReference type="GO" id="GO:0046872">
    <property type="term" value="F:metal ion binding"/>
    <property type="evidence" value="ECO:0007669"/>
    <property type="project" value="UniProtKB-KW"/>
</dbReference>
<evidence type="ECO:0000256" key="23">
    <source>
        <dbReference type="PIRSR" id="PIRSR600829-4"/>
    </source>
</evidence>
<feature type="binding site" evidence="21">
    <location>
        <position position="76"/>
    </location>
    <ligand>
        <name>substrate</name>
    </ligand>
</feature>
<feature type="binding site" evidence="21">
    <location>
        <begin position="37"/>
        <end position="41"/>
    </location>
    <ligand>
        <name>substrate</name>
    </ligand>
</feature>
<evidence type="ECO:0000256" key="14">
    <source>
        <dbReference type="ARBA" id="ARBA00022842"/>
    </source>
</evidence>
<dbReference type="InterPro" id="IPR036945">
    <property type="entry name" value="DAGK_sf"/>
</dbReference>
<evidence type="ECO:0000256" key="20">
    <source>
        <dbReference type="PIRSR" id="PIRSR600829-1"/>
    </source>
</evidence>
<evidence type="ECO:0000256" key="13">
    <source>
        <dbReference type="ARBA" id="ARBA00022840"/>
    </source>
</evidence>
<feature type="transmembrane region" description="Helical" evidence="24">
    <location>
        <begin position="106"/>
        <end position="129"/>
    </location>
</feature>
<sequence>MTESNQGKPGNTGLKRIFKAGIYSVQGLKAAFKHEAAIRQEIALMALAFGLLCWLDVGVTEKVIMMALVVLVFVVELLNSAIEAVVDRVGVEHHELSGRAKDIGSAAVLVMLMLAGGSWLYIIGSHYWWGQ</sequence>
<keyword evidence="8 24" id="KW-0808">Transferase</keyword>
<dbReference type="GO" id="GO:0005524">
    <property type="term" value="F:ATP binding"/>
    <property type="evidence" value="ECO:0007669"/>
    <property type="project" value="UniProtKB-KW"/>
</dbReference>
<feature type="binding site" evidence="23">
    <location>
        <position position="35"/>
    </location>
    <ligand>
        <name>a divalent metal cation</name>
        <dbReference type="ChEBI" id="CHEBI:60240"/>
    </ligand>
</feature>
<gene>
    <name evidence="25" type="ORF">F0262_01050</name>
</gene>
<dbReference type="Gene3D" id="1.10.287.3610">
    <property type="match status" value="1"/>
</dbReference>
<feature type="binding site" evidence="21">
    <location>
        <position position="105"/>
    </location>
    <ligand>
        <name>substrate</name>
    </ligand>
</feature>
<organism evidence="25 26">
    <name type="scientific">Vibrio rotiferianus</name>
    <dbReference type="NCBI Taxonomy" id="190895"/>
    <lineage>
        <taxon>Bacteria</taxon>
        <taxon>Pseudomonadati</taxon>
        <taxon>Pseudomonadota</taxon>
        <taxon>Gammaproteobacteria</taxon>
        <taxon>Vibrionales</taxon>
        <taxon>Vibrionaceae</taxon>
        <taxon>Vibrio</taxon>
    </lineage>
</organism>
<keyword evidence="15 24" id="KW-1133">Transmembrane helix</keyword>
<evidence type="ECO:0000256" key="12">
    <source>
        <dbReference type="ARBA" id="ARBA00022777"/>
    </source>
</evidence>
<evidence type="ECO:0000256" key="8">
    <source>
        <dbReference type="ARBA" id="ARBA00022679"/>
    </source>
</evidence>
<feature type="binding site" evidence="22">
    <location>
        <position position="23"/>
    </location>
    <ligand>
        <name>ATP</name>
        <dbReference type="ChEBI" id="CHEBI:30616"/>
    </ligand>
</feature>
<comment type="similarity">
    <text evidence="2 24">Belongs to the bacterial diacylglycerol kinase family.</text>
</comment>
<dbReference type="EC" id="2.7.1.107" evidence="3 24"/>
<proteinExistence type="inferred from homology"/>
<dbReference type="GO" id="GO:0005886">
    <property type="term" value="C:plasma membrane"/>
    <property type="evidence" value="ECO:0007669"/>
    <property type="project" value="UniProtKB-SubCell"/>
</dbReference>
<feature type="transmembrane region" description="Helical" evidence="24">
    <location>
        <begin position="42"/>
        <end position="59"/>
    </location>
</feature>
<keyword evidence="18" id="KW-0594">Phospholipid biosynthesis</keyword>
<dbReference type="InterPro" id="IPR000829">
    <property type="entry name" value="DAGK"/>
</dbReference>
<accession>A0A7Y3Z519</accession>
<reference evidence="25 26" key="1">
    <citation type="submission" date="2019-08" db="EMBL/GenBank/DDBJ databases">
        <title>Draft genome sequencing and comparative genomics of hatchery-associated Vibrios.</title>
        <authorList>
            <person name="Kehlet-Delgado H."/>
            <person name="Mueller R.S."/>
        </authorList>
    </citation>
    <scope>NUCLEOTIDE SEQUENCE [LARGE SCALE GENOMIC DNA]</scope>
    <source>
        <strain evidence="25 26">00-78-3</strain>
    </source>
</reference>
<comment type="caution">
    <text evidence="25">The sequence shown here is derived from an EMBL/GenBank/DDBJ whole genome shotgun (WGS) entry which is preliminary data.</text>
</comment>
<protein>
    <recommendedName>
        <fullName evidence="4 24">Diacylglycerol kinase</fullName>
        <ecNumber evidence="3 24">2.7.1.107</ecNumber>
    </recommendedName>
</protein>
<evidence type="ECO:0000313" key="25">
    <source>
        <dbReference type="EMBL" id="NOH46651.1"/>
    </source>
</evidence>
<evidence type="ECO:0000256" key="6">
    <source>
        <dbReference type="ARBA" id="ARBA00022516"/>
    </source>
</evidence>
<comment type="function">
    <text evidence="24">Catalyzes the ATP-dependent phosphorylation of sn-l,2-diacylglycerol (DAG) to phosphatidic acid. Involved in the recycling of diacylglycerol produced as a by-product during membrane-derived oligosaccharide (MDO) biosynthesis.</text>
</comment>
<evidence type="ECO:0000256" key="16">
    <source>
        <dbReference type="ARBA" id="ARBA00023098"/>
    </source>
</evidence>
<feature type="binding site" evidence="22">
    <location>
        <position position="35"/>
    </location>
    <ligand>
        <name>ATP</name>
        <dbReference type="ChEBI" id="CHEBI:30616"/>
    </ligand>
</feature>
<evidence type="ECO:0000256" key="2">
    <source>
        <dbReference type="ARBA" id="ARBA00005967"/>
    </source>
</evidence>
<feature type="active site" description="Proton acceptor" evidence="20">
    <location>
        <position position="76"/>
    </location>
</feature>
<feature type="binding site" evidence="23">
    <location>
        <position position="83"/>
    </location>
    <ligand>
        <name>a divalent metal cation</name>
        <dbReference type="ChEBI" id="CHEBI:60240"/>
    </ligand>
</feature>
<keyword evidence="7 24" id="KW-0997">Cell inner membrane</keyword>
<keyword evidence="13 22" id="KW-0067">ATP-binding</keyword>
<evidence type="ECO:0000256" key="1">
    <source>
        <dbReference type="ARBA" id="ARBA00004429"/>
    </source>
</evidence>
<keyword evidence="5" id="KW-1003">Cell membrane</keyword>
<dbReference type="PANTHER" id="PTHR34299">
    <property type="entry name" value="DIACYLGLYCEROL KINASE"/>
    <property type="match status" value="1"/>
</dbReference>
<dbReference type="Proteomes" id="UP000572072">
    <property type="component" value="Unassembled WGS sequence"/>
</dbReference>
<dbReference type="InterPro" id="IPR033718">
    <property type="entry name" value="DAGK_prok"/>
</dbReference>
<keyword evidence="17 24" id="KW-0472">Membrane</keyword>
<dbReference type="PROSITE" id="PS01069">
    <property type="entry name" value="DAGK_PROKAR"/>
    <property type="match status" value="1"/>
</dbReference>
<keyword evidence="12 24" id="KW-0418">Kinase</keyword>
<feature type="binding site" evidence="21">
    <location>
        <position position="16"/>
    </location>
    <ligand>
        <name>substrate</name>
    </ligand>
</feature>
<dbReference type="RefSeq" id="WP_038883449.1">
    <property type="nucleotide sequence ID" value="NZ_CP174456.1"/>
</dbReference>
<evidence type="ECO:0000256" key="5">
    <source>
        <dbReference type="ARBA" id="ARBA00022475"/>
    </source>
</evidence>
<evidence type="ECO:0000256" key="24">
    <source>
        <dbReference type="RuleBase" id="RU363065"/>
    </source>
</evidence>
<dbReference type="CDD" id="cd14264">
    <property type="entry name" value="DAGK_IM"/>
    <property type="match status" value="1"/>
</dbReference>
<evidence type="ECO:0000256" key="7">
    <source>
        <dbReference type="ARBA" id="ARBA00022519"/>
    </source>
</evidence>
<dbReference type="EMBL" id="VTYN01000001">
    <property type="protein sequence ID" value="NOH46651.1"/>
    <property type="molecule type" value="Genomic_DNA"/>
</dbReference>
<keyword evidence="19 24" id="KW-1208">Phospholipid metabolism</keyword>
<dbReference type="AlphaFoldDB" id="A0A7Y3Z519"/>
<evidence type="ECO:0000313" key="26">
    <source>
        <dbReference type="Proteomes" id="UP000572072"/>
    </source>
</evidence>
<feature type="binding site" evidence="22">
    <location>
        <begin position="92"/>
        <end position="94"/>
    </location>
    <ligand>
        <name>ATP</name>
        <dbReference type="ChEBI" id="CHEBI:30616"/>
    </ligand>
</feature>
<name>A0A7Y3Z519_9VIBR</name>
<keyword evidence="16 24" id="KW-0443">Lipid metabolism</keyword>
<keyword evidence="6" id="KW-0444">Lipid biosynthesis</keyword>
<evidence type="ECO:0000256" key="21">
    <source>
        <dbReference type="PIRSR" id="PIRSR600829-2"/>
    </source>
</evidence>
<keyword evidence="10 23" id="KW-0479">Metal-binding</keyword>
<feature type="binding site" evidence="21">
    <location>
        <begin position="54"/>
        <end position="57"/>
    </location>
    <ligand>
        <name>substrate</name>
    </ligand>
</feature>
<evidence type="ECO:0000256" key="9">
    <source>
        <dbReference type="ARBA" id="ARBA00022692"/>
    </source>
</evidence>
<comment type="subcellular location">
    <subcellularLocation>
        <location evidence="1 24">Cell inner membrane</location>
        <topology evidence="1 24">Multi-pass membrane protein</topology>
    </subcellularLocation>
</comment>
<keyword evidence="11 22" id="KW-0547">Nucleotide-binding</keyword>
<evidence type="ECO:0000256" key="15">
    <source>
        <dbReference type="ARBA" id="ARBA00022989"/>
    </source>
</evidence>
<dbReference type="GO" id="GO:0006654">
    <property type="term" value="P:phosphatidic acid biosynthetic process"/>
    <property type="evidence" value="ECO:0007669"/>
    <property type="project" value="InterPro"/>
</dbReference>
<feature type="binding site" evidence="22">
    <location>
        <begin position="101"/>
        <end position="102"/>
    </location>
    <ligand>
        <name>ATP</name>
        <dbReference type="ChEBI" id="CHEBI:30616"/>
    </ligand>
</feature>
<evidence type="ECO:0000256" key="17">
    <source>
        <dbReference type="ARBA" id="ARBA00023136"/>
    </source>
</evidence>
<feature type="binding site" evidence="22">
    <location>
        <position position="83"/>
    </location>
    <ligand>
        <name>ATP</name>
        <dbReference type="ChEBI" id="CHEBI:30616"/>
    </ligand>
</feature>
<evidence type="ECO:0000256" key="4">
    <source>
        <dbReference type="ARBA" id="ARBA00017575"/>
    </source>
</evidence>
<dbReference type="PANTHER" id="PTHR34299:SF1">
    <property type="entry name" value="DIACYLGLYCEROL KINASE"/>
    <property type="match status" value="1"/>
</dbReference>
<evidence type="ECO:0000256" key="11">
    <source>
        <dbReference type="ARBA" id="ARBA00022741"/>
    </source>
</evidence>
<evidence type="ECO:0000256" key="18">
    <source>
        <dbReference type="ARBA" id="ARBA00023209"/>
    </source>
</evidence>
<evidence type="ECO:0000256" key="22">
    <source>
        <dbReference type="PIRSR" id="PIRSR600829-3"/>
    </source>
</evidence>
<evidence type="ECO:0000256" key="10">
    <source>
        <dbReference type="ARBA" id="ARBA00022723"/>
    </source>
</evidence>
<dbReference type="GO" id="GO:0004143">
    <property type="term" value="F:ATP-dependent diacylglycerol kinase activity"/>
    <property type="evidence" value="ECO:0007669"/>
    <property type="project" value="UniProtKB-EC"/>
</dbReference>
<evidence type="ECO:0000256" key="19">
    <source>
        <dbReference type="ARBA" id="ARBA00023264"/>
    </source>
</evidence>
<dbReference type="Pfam" id="PF01219">
    <property type="entry name" value="DAGK_prokar"/>
    <property type="match status" value="1"/>
</dbReference>